<gene>
    <name evidence="1" type="ORF">GQF42_00065</name>
</gene>
<proteinExistence type="predicted"/>
<dbReference type="KEGG" id="sbro:GQF42_00065"/>
<dbReference type="Proteomes" id="UP000436138">
    <property type="component" value="Chromosome"/>
</dbReference>
<accession>A0A6I6N1E5</accession>
<protein>
    <submittedName>
        <fullName evidence="1">Uncharacterized protein</fullName>
    </submittedName>
</protein>
<keyword evidence="2" id="KW-1185">Reference proteome</keyword>
<reference evidence="1 2" key="1">
    <citation type="submission" date="2019-12" db="EMBL/GenBank/DDBJ databases">
        <title>Streptomyces sp. strain T44 isolated from rhizosphere soil of Broussonetia papyrifera.</title>
        <authorList>
            <person name="Mo P."/>
        </authorList>
    </citation>
    <scope>NUCLEOTIDE SEQUENCE [LARGE SCALE GENOMIC DNA]</scope>
    <source>
        <strain evidence="1 2">T44</strain>
    </source>
</reference>
<sequence>MSRISTSRSRCAGSGLSIPVVEGRRLLVLDEPMYPRSWNADRFFPMLPGTAELTRVLSADEVQTWITYTCWTS</sequence>
<dbReference type="AlphaFoldDB" id="A0A6I6N1E5"/>
<organism evidence="1 2">
    <name type="scientific">Streptomyces broussonetiae</name>
    <dbReference type="NCBI Taxonomy" id="2686304"/>
    <lineage>
        <taxon>Bacteria</taxon>
        <taxon>Bacillati</taxon>
        <taxon>Actinomycetota</taxon>
        <taxon>Actinomycetes</taxon>
        <taxon>Kitasatosporales</taxon>
        <taxon>Streptomycetaceae</taxon>
        <taxon>Streptomyces</taxon>
    </lineage>
</organism>
<name>A0A6I6N1E5_9ACTN</name>
<evidence type="ECO:0000313" key="2">
    <source>
        <dbReference type="Proteomes" id="UP000436138"/>
    </source>
</evidence>
<evidence type="ECO:0000313" key="1">
    <source>
        <dbReference type="EMBL" id="QHA01986.1"/>
    </source>
</evidence>
<dbReference type="EMBL" id="CP047020">
    <property type="protein sequence ID" value="QHA01986.1"/>
    <property type="molecule type" value="Genomic_DNA"/>
</dbReference>